<gene>
    <name evidence="11 13" type="primary">pyrH</name>
    <name evidence="13" type="ORF">NCTC10138_00615</name>
</gene>
<dbReference type="OrthoDB" id="9807458at2"/>
<dbReference type="GO" id="GO:0005524">
    <property type="term" value="F:ATP binding"/>
    <property type="evidence" value="ECO:0007669"/>
    <property type="project" value="UniProtKB-KW"/>
</dbReference>
<dbReference type="GO" id="GO:0005737">
    <property type="term" value="C:cytoplasm"/>
    <property type="evidence" value="ECO:0007669"/>
    <property type="project" value="UniProtKB-SubCell"/>
</dbReference>
<evidence type="ECO:0000256" key="8">
    <source>
        <dbReference type="ARBA" id="ARBA00022840"/>
    </source>
</evidence>
<dbReference type="InterPro" id="IPR015963">
    <property type="entry name" value="Uridylate_kinase_bac"/>
</dbReference>
<comment type="subunit">
    <text evidence="11">Homohexamer.</text>
</comment>
<dbReference type="GO" id="GO:0033862">
    <property type="term" value="F:UMP kinase activity"/>
    <property type="evidence" value="ECO:0007669"/>
    <property type="project" value="UniProtKB-EC"/>
</dbReference>
<evidence type="ECO:0000313" key="13">
    <source>
        <dbReference type="EMBL" id="VEU80255.1"/>
    </source>
</evidence>
<feature type="binding site" evidence="11">
    <location>
        <position position="70"/>
    </location>
    <ligand>
        <name>UMP</name>
        <dbReference type="ChEBI" id="CHEBI:57865"/>
    </ligand>
</feature>
<feature type="binding site" evidence="11">
    <location>
        <position position="55"/>
    </location>
    <ligand>
        <name>ATP</name>
        <dbReference type="ChEBI" id="CHEBI:30616"/>
    </ligand>
</feature>
<accession>A0A449BCV2</accession>
<evidence type="ECO:0000256" key="6">
    <source>
        <dbReference type="ARBA" id="ARBA00022741"/>
    </source>
</evidence>
<dbReference type="PANTHER" id="PTHR42833">
    <property type="entry name" value="URIDYLATE KINASE"/>
    <property type="match status" value="1"/>
</dbReference>
<dbReference type="Gene3D" id="3.40.1160.10">
    <property type="entry name" value="Acetylglutamate kinase-like"/>
    <property type="match status" value="1"/>
</dbReference>
<feature type="domain" description="Aspartate/glutamate/uridylate kinase" evidence="12">
    <location>
        <begin position="4"/>
        <end position="213"/>
    </location>
</feature>
<dbReference type="Pfam" id="PF00696">
    <property type="entry name" value="AA_kinase"/>
    <property type="match status" value="1"/>
</dbReference>
<keyword evidence="9 11" id="KW-0665">Pyrimidine biosynthesis</keyword>
<dbReference type="STRING" id="1278311.GCA_000428705_01461"/>
<protein>
    <recommendedName>
        <fullName evidence="11">Uridylate kinase</fullName>
        <shortName evidence="11">UK</shortName>
        <ecNumber evidence="11">2.7.4.22</ecNumber>
    </recommendedName>
    <alternativeName>
        <fullName evidence="11">Uridine monophosphate kinase</fullName>
        <shortName evidence="11">UMP kinase</shortName>
        <shortName evidence="11">UMPK</shortName>
    </alternativeName>
</protein>
<dbReference type="SUPFAM" id="SSF53633">
    <property type="entry name" value="Carbamate kinase-like"/>
    <property type="match status" value="1"/>
</dbReference>
<dbReference type="PIRSF" id="PIRSF005650">
    <property type="entry name" value="Uridylate_kin"/>
    <property type="match status" value="1"/>
</dbReference>
<comment type="catalytic activity">
    <reaction evidence="10 11">
        <text>UMP + ATP = UDP + ADP</text>
        <dbReference type="Rhea" id="RHEA:24400"/>
        <dbReference type="ChEBI" id="CHEBI:30616"/>
        <dbReference type="ChEBI" id="CHEBI:57865"/>
        <dbReference type="ChEBI" id="CHEBI:58223"/>
        <dbReference type="ChEBI" id="CHEBI:456216"/>
        <dbReference type="EC" id="2.7.4.22"/>
    </reaction>
</comment>
<comment type="function">
    <text evidence="11">Catalyzes the reversible phosphorylation of UMP to UDP.</text>
</comment>
<evidence type="ECO:0000313" key="14">
    <source>
        <dbReference type="Proteomes" id="UP000289841"/>
    </source>
</evidence>
<keyword evidence="8 11" id="KW-0067">ATP-binding</keyword>
<evidence type="ECO:0000256" key="11">
    <source>
        <dbReference type="HAMAP-Rule" id="MF_01220"/>
    </source>
</evidence>
<keyword evidence="6 11" id="KW-0547">Nucleotide-binding</keyword>
<keyword evidence="7 11" id="KW-0418">Kinase</keyword>
<feature type="binding site" evidence="11">
    <location>
        <begin position="131"/>
        <end position="138"/>
    </location>
    <ligand>
        <name>UMP</name>
        <dbReference type="ChEBI" id="CHEBI:57865"/>
    </ligand>
</feature>
<comment type="caution">
    <text evidence="11">Lacks conserved residue(s) required for the propagation of feature annotation.</text>
</comment>
<evidence type="ECO:0000256" key="10">
    <source>
        <dbReference type="ARBA" id="ARBA00047767"/>
    </source>
</evidence>
<keyword evidence="5 11" id="KW-0808">Transferase</keyword>
<feature type="binding site" evidence="11">
    <location>
        <position position="159"/>
    </location>
    <ligand>
        <name>ATP</name>
        <dbReference type="ChEBI" id="CHEBI:30616"/>
    </ligand>
</feature>
<dbReference type="PANTHER" id="PTHR42833:SF4">
    <property type="entry name" value="URIDYLATE KINASE PUMPKIN, CHLOROPLASTIC"/>
    <property type="match status" value="1"/>
</dbReference>
<keyword evidence="14" id="KW-1185">Reference proteome</keyword>
<dbReference type="CDD" id="cd04254">
    <property type="entry name" value="AAK_UMPK-PyrH-Ec"/>
    <property type="match status" value="1"/>
</dbReference>
<feature type="binding site" evidence="11">
    <location>
        <begin position="8"/>
        <end position="11"/>
    </location>
    <ligand>
        <name>ATP</name>
        <dbReference type="ChEBI" id="CHEBI:30616"/>
    </ligand>
</feature>
<dbReference type="EMBL" id="LR215048">
    <property type="protein sequence ID" value="VEU80255.1"/>
    <property type="molecule type" value="Genomic_DNA"/>
</dbReference>
<keyword evidence="4 11" id="KW-0963">Cytoplasm</keyword>
<dbReference type="AlphaFoldDB" id="A0A449BCV2"/>
<evidence type="ECO:0000256" key="5">
    <source>
        <dbReference type="ARBA" id="ARBA00022679"/>
    </source>
</evidence>
<reference evidence="13 14" key="1">
    <citation type="submission" date="2019-01" db="EMBL/GenBank/DDBJ databases">
        <authorList>
            <consortium name="Pathogen Informatics"/>
        </authorList>
    </citation>
    <scope>NUCLEOTIDE SEQUENCE [LARGE SCALE GENOMIC DNA]</scope>
    <source>
        <strain evidence="13 14">NCTC10138</strain>
    </source>
</reference>
<dbReference type="Proteomes" id="UP000289841">
    <property type="component" value="Chromosome"/>
</dbReference>
<feature type="binding site" evidence="11">
    <location>
        <position position="168"/>
    </location>
    <ligand>
        <name>ATP</name>
        <dbReference type="ChEBI" id="CHEBI:30616"/>
    </ligand>
</feature>
<comment type="subcellular location">
    <subcellularLocation>
        <location evidence="1 11">Cytoplasm</location>
    </subcellularLocation>
</comment>
<feature type="binding site" evidence="11">
    <location>
        <position position="165"/>
    </location>
    <ligand>
        <name>ATP</name>
        <dbReference type="ChEBI" id="CHEBI:30616"/>
    </ligand>
</feature>
<name>A0A449BCV2_HAPAX</name>
<feature type="binding site" evidence="11">
    <location>
        <position position="51"/>
    </location>
    <ligand>
        <name>ATP</name>
        <dbReference type="ChEBI" id="CHEBI:30616"/>
    </ligand>
</feature>
<comment type="similarity">
    <text evidence="3 11">Belongs to the UMP kinase family.</text>
</comment>
<evidence type="ECO:0000256" key="3">
    <source>
        <dbReference type="ARBA" id="ARBA00007614"/>
    </source>
</evidence>
<evidence type="ECO:0000256" key="2">
    <source>
        <dbReference type="ARBA" id="ARBA00004791"/>
    </source>
</evidence>
<sequence length="237" mass="25932">MYQRVILKLSGEAMKGDTSYGIDPKTVKSIALEIKEIYALGVQIGVVIGAGNLWRGVTGEELGMDRAQADYMGMLGTIMNGLALQDALEGIDVPCRVLSAIPIPEVAEPYIRRRAIRHLEKGRVTVFVGGTGSPYFSTDTAAGLRAAEIDAEVILMAKNNVMGVYDKDPKKHKDAKLYNELTLQEVLEKKLMVMDSTAASICKDNKINIIVFDMNQKGNIKKAVTGQKLGTLVKWEE</sequence>
<proteinExistence type="inferred from homology"/>
<dbReference type="NCBIfam" id="TIGR02075">
    <property type="entry name" value="pyrH_bact"/>
    <property type="match status" value="1"/>
</dbReference>
<dbReference type="KEGG" id="aaxa:NCTC10138_00615"/>
<dbReference type="InterPro" id="IPR001048">
    <property type="entry name" value="Asp/Glu/Uridylate_kinase"/>
</dbReference>
<evidence type="ECO:0000256" key="4">
    <source>
        <dbReference type="ARBA" id="ARBA00022490"/>
    </source>
</evidence>
<evidence type="ECO:0000256" key="1">
    <source>
        <dbReference type="ARBA" id="ARBA00004496"/>
    </source>
</evidence>
<evidence type="ECO:0000256" key="7">
    <source>
        <dbReference type="ARBA" id="ARBA00022777"/>
    </source>
</evidence>
<dbReference type="InterPro" id="IPR011817">
    <property type="entry name" value="Uridylate_kinase"/>
</dbReference>
<dbReference type="GO" id="GO:0044210">
    <property type="term" value="P:'de novo' CTP biosynthetic process"/>
    <property type="evidence" value="ECO:0007669"/>
    <property type="project" value="UniProtKB-UniRule"/>
</dbReference>
<comment type="pathway">
    <text evidence="2 11">Pyrimidine metabolism; CTP biosynthesis via de novo pathway; UDP from UMP (UMPK route): step 1/1.</text>
</comment>
<dbReference type="EC" id="2.7.4.22" evidence="11"/>
<dbReference type="InterPro" id="IPR036393">
    <property type="entry name" value="AceGlu_kinase-like_sf"/>
</dbReference>
<dbReference type="HAMAP" id="MF_01220_B">
    <property type="entry name" value="PyrH_B"/>
    <property type="match status" value="1"/>
</dbReference>
<dbReference type="RefSeq" id="WP_026390893.1">
    <property type="nucleotide sequence ID" value="NZ_LR215048.1"/>
</dbReference>
<dbReference type="GO" id="GO:0006225">
    <property type="term" value="P:UDP biosynthetic process"/>
    <property type="evidence" value="ECO:0007669"/>
    <property type="project" value="TreeGrafter"/>
</dbReference>
<organism evidence="13 14">
    <name type="scientific">Haploplasma axanthum</name>
    <name type="common">Acholeplasma axanthum</name>
    <dbReference type="NCBI Taxonomy" id="29552"/>
    <lineage>
        <taxon>Bacteria</taxon>
        <taxon>Bacillati</taxon>
        <taxon>Mycoplasmatota</taxon>
        <taxon>Mollicutes</taxon>
        <taxon>Acholeplasmatales</taxon>
        <taxon>Acholeplasmataceae</taxon>
        <taxon>Haploplasma</taxon>
    </lineage>
</organism>
<evidence type="ECO:0000256" key="9">
    <source>
        <dbReference type="ARBA" id="ARBA00022975"/>
    </source>
</evidence>
<dbReference type="UniPathway" id="UPA00159">
    <property type="reaction ID" value="UER00275"/>
</dbReference>
<dbReference type="FunFam" id="3.40.1160.10:FF:000001">
    <property type="entry name" value="Uridylate kinase"/>
    <property type="match status" value="1"/>
</dbReference>
<evidence type="ECO:0000259" key="12">
    <source>
        <dbReference type="Pfam" id="PF00696"/>
    </source>
</evidence>
<comment type="activity regulation">
    <text evidence="11">Inhibited by UTP.</text>
</comment>